<comment type="pathway">
    <text evidence="9">Lipid metabolism; fatty acid biosynthesis.</text>
</comment>
<feature type="domain" description="Trans-2-enoyl-CoA reductase-like NAD(P)H binding" evidence="12">
    <location>
        <begin position="3"/>
        <end position="81"/>
    </location>
</feature>
<dbReference type="GO" id="GO:0051287">
    <property type="term" value="F:NAD binding"/>
    <property type="evidence" value="ECO:0007669"/>
    <property type="project" value="UniProtKB-UniRule"/>
</dbReference>
<evidence type="ECO:0000256" key="2">
    <source>
        <dbReference type="ARBA" id="ARBA00022516"/>
    </source>
</evidence>
<feature type="active site" description="Proton donor" evidence="9">
    <location>
        <position position="237"/>
    </location>
</feature>
<feature type="binding site" evidence="9">
    <location>
        <position position="246"/>
    </location>
    <ligand>
        <name>NAD(+)</name>
        <dbReference type="ChEBI" id="CHEBI:57540"/>
    </ligand>
</feature>
<dbReference type="InterPro" id="IPR024906">
    <property type="entry name" value="Eno_Rdtase_FAD-bd_dom"/>
</dbReference>
<dbReference type="RefSeq" id="WP_099165119.1">
    <property type="nucleotide sequence ID" value="NZ_JAJGZU010000016.1"/>
</dbReference>
<comment type="catalytic activity">
    <reaction evidence="9">
        <text>a 2,3-saturated acyl-[ACP] + NAD(+) = a (2E)-enoyl-[ACP] + NADH + H(+)</text>
        <dbReference type="Rhea" id="RHEA:10240"/>
        <dbReference type="Rhea" id="RHEA-COMP:9925"/>
        <dbReference type="Rhea" id="RHEA-COMP:9926"/>
        <dbReference type="ChEBI" id="CHEBI:15378"/>
        <dbReference type="ChEBI" id="CHEBI:57540"/>
        <dbReference type="ChEBI" id="CHEBI:57945"/>
        <dbReference type="ChEBI" id="CHEBI:78784"/>
        <dbReference type="ChEBI" id="CHEBI:78785"/>
        <dbReference type="EC" id="1.3.1.9"/>
    </reaction>
</comment>
<feature type="binding site" evidence="9">
    <location>
        <begin position="275"/>
        <end position="277"/>
    </location>
    <ligand>
        <name>NAD(+)</name>
        <dbReference type="ChEBI" id="CHEBI:57540"/>
    </ligand>
</feature>
<dbReference type="UniPathway" id="UPA00094"/>
<dbReference type="Pfam" id="PF07055">
    <property type="entry name" value="Eno-Rase_FAD_bd"/>
    <property type="match status" value="1"/>
</dbReference>
<reference evidence="13 14" key="1">
    <citation type="submission" date="2019-04" db="EMBL/GenBank/DDBJ databases">
        <title>A reverse ecology approach based on a biological definition of microbial populations.</title>
        <authorList>
            <person name="Arevalo P."/>
            <person name="Vaninsberghe D."/>
            <person name="Elsherbini J."/>
            <person name="Gore J."/>
            <person name="Polz M."/>
        </authorList>
    </citation>
    <scope>NUCLEOTIDE SEQUENCE [LARGE SCALE GENOMIC DNA]</scope>
    <source>
        <strain evidence="13 14">10N.222.48.A1</strain>
    </source>
</reference>
<feature type="binding site" evidence="9">
    <location>
        <begin position="112"/>
        <end position="113"/>
    </location>
    <ligand>
        <name>NAD(+)</name>
        <dbReference type="ChEBI" id="CHEBI:57540"/>
    </ligand>
</feature>
<name>A0A4U2E2G2_9VIBR</name>
<sequence length="399" mass="44208">MLIEPIIKGVVAKSAHPLGCKEAVKQQIKFVKSAPQIKDGPKRVLIIGASSGFGLAARIALTFGGAKADTIGVSFERGPNEKSLGTAGWYNNIYFRKEAEREQRTAINIVGDAFSQETRSQVVEAIETYFEGEVDLIIYSLAAGVRPKPNSEDFWRSAIKPIGESVTGATISLEHDHWVTNTLEAATEEEAESTLKVMGGEDWENWIDELINAESIAPGCKTIAFSYVGPEVTHPIYLDGTLGRAKIDLHQTSHALNLELANFGGNAYATVCKALVTKASVFIPGLSPYLLALYKVMKEKETHEGCIEQMQRLFNSKLYGQEKVPLDGERLVRMDEWELDPETQAHVTELLEAMDENNFQSIGDYQGFKEEFLQLNGFAQPSVDYKQKLNTEDFIKLKP</sequence>
<comment type="caution">
    <text evidence="13">The sequence shown here is derived from an EMBL/GenBank/DDBJ whole genome shotgun (WGS) entry which is preliminary data.</text>
</comment>
<dbReference type="EMBL" id="SYVO01000056">
    <property type="protein sequence ID" value="TKG06865.1"/>
    <property type="molecule type" value="Genomic_DNA"/>
</dbReference>
<feature type="domain" description="Enoyl reductase FAD binding" evidence="10">
    <location>
        <begin position="326"/>
        <end position="387"/>
    </location>
</feature>
<keyword evidence="5 9" id="KW-0520">NAD</keyword>
<evidence type="ECO:0000259" key="10">
    <source>
        <dbReference type="Pfam" id="PF07055"/>
    </source>
</evidence>
<feature type="site" description="Plays an important role in discriminating NADH against NADPH" evidence="9">
    <location>
        <position position="76"/>
    </location>
</feature>
<comment type="similarity">
    <text evidence="9">Belongs to the TER reductase family.</text>
</comment>
<feature type="binding site" evidence="9">
    <location>
        <begin position="48"/>
        <end position="53"/>
    </location>
    <ligand>
        <name>NAD(+)</name>
        <dbReference type="ChEBI" id="CHEBI:57540"/>
    </ligand>
</feature>
<keyword evidence="3 9" id="KW-0276">Fatty acid metabolism</keyword>
<dbReference type="Pfam" id="PF12241">
    <property type="entry name" value="Enoyl_reductase"/>
    <property type="match status" value="1"/>
</dbReference>
<dbReference type="InterPro" id="IPR050048">
    <property type="entry name" value="FabV-like_NADH_b"/>
</dbReference>
<evidence type="ECO:0000256" key="7">
    <source>
        <dbReference type="ARBA" id="ARBA00023160"/>
    </source>
</evidence>
<feature type="domain" description="Trans-2-enoyl-CoA reductase catalytic" evidence="11">
    <location>
        <begin position="84"/>
        <end position="319"/>
    </location>
</feature>
<accession>A0A4U2E2G2</accession>
<keyword evidence="4 9" id="KW-0560">Oxidoreductase</keyword>
<dbReference type="GO" id="GO:0006633">
    <property type="term" value="P:fatty acid biosynthetic process"/>
    <property type="evidence" value="ECO:0007669"/>
    <property type="project" value="UniProtKB-UniRule"/>
</dbReference>
<evidence type="ECO:0000256" key="3">
    <source>
        <dbReference type="ARBA" id="ARBA00022832"/>
    </source>
</evidence>
<comment type="subunit">
    <text evidence="1 9">Monomer.</text>
</comment>
<evidence type="ECO:0000256" key="5">
    <source>
        <dbReference type="ARBA" id="ARBA00023027"/>
    </source>
</evidence>
<evidence type="ECO:0000256" key="8">
    <source>
        <dbReference type="ARBA" id="ARBA00048302"/>
    </source>
</evidence>
<dbReference type="Pfam" id="PF12242">
    <property type="entry name" value="Eno-Rase_NADH_b"/>
    <property type="match status" value="1"/>
</dbReference>
<feature type="binding site" evidence="9">
    <location>
        <position position="227"/>
    </location>
    <ligand>
        <name>substrate</name>
    </ligand>
</feature>
<dbReference type="InterPro" id="IPR036291">
    <property type="entry name" value="NAD(P)-bd_dom_sf"/>
</dbReference>
<evidence type="ECO:0000256" key="9">
    <source>
        <dbReference type="HAMAP-Rule" id="MF_01838"/>
    </source>
</evidence>
<evidence type="ECO:0000259" key="12">
    <source>
        <dbReference type="Pfam" id="PF12242"/>
    </source>
</evidence>
<proteinExistence type="inferred from homology"/>
<dbReference type="AlphaFoldDB" id="A0A4U2E2G2"/>
<evidence type="ECO:0000313" key="13">
    <source>
        <dbReference type="EMBL" id="TKG06865.1"/>
    </source>
</evidence>
<dbReference type="SUPFAM" id="SSF51735">
    <property type="entry name" value="NAD(P)-binding Rossmann-fold domains"/>
    <property type="match status" value="1"/>
</dbReference>
<keyword evidence="2 9" id="KW-0444">Lipid biosynthesis</keyword>
<dbReference type="GO" id="GO:0004318">
    <property type="term" value="F:enoyl-[acyl-carrier-protein] reductase (NADH) activity"/>
    <property type="evidence" value="ECO:0007669"/>
    <property type="project" value="UniProtKB-UniRule"/>
</dbReference>
<keyword evidence="6 9" id="KW-0443">Lipid metabolism</keyword>
<evidence type="ECO:0000256" key="4">
    <source>
        <dbReference type="ARBA" id="ARBA00023002"/>
    </source>
</evidence>
<dbReference type="GO" id="GO:0050343">
    <property type="term" value="F:trans-2-enoyl-CoA reductase (NADH) activity"/>
    <property type="evidence" value="ECO:0007669"/>
    <property type="project" value="UniProtKB-EC"/>
</dbReference>
<evidence type="ECO:0000256" key="1">
    <source>
        <dbReference type="ARBA" id="ARBA00011245"/>
    </source>
</evidence>
<keyword evidence="7 9" id="KW-0275">Fatty acid biosynthesis</keyword>
<dbReference type="Proteomes" id="UP000305840">
    <property type="component" value="Unassembled WGS sequence"/>
</dbReference>
<comment type="function">
    <text evidence="9">Involved in the final reduction of the elongation cycle of fatty acid synthesis (FAS II). Catalyzes the reduction of a carbon-carbon double bond in an enoyl moiety that is covalently linked to an acyl carrier protein (ACP).</text>
</comment>
<dbReference type="PANTHER" id="PTHR37480:SF1">
    <property type="entry name" value="ENOYL-[ACYL-CARRIER-PROTEIN] REDUCTASE [NADH]"/>
    <property type="match status" value="1"/>
</dbReference>
<evidence type="ECO:0000313" key="14">
    <source>
        <dbReference type="Proteomes" id="UP000305840"/>
    </source>
</evidence>
<feature type="binding site" evidence="9">
    <location>
        <begin position="141"/>
        <end position="142"/>
    </location>
    <ligand>
        <name>NAD(+)</name>
        <dbReference type="ChEBI" id="CHEBI:57540"/>
    </ligand>
</feature>
<dbReference type="InterPro" id="IPR010758">
    <property type="entry name" value="Trans-2-enoyl-CoA_reductase"/>
</dbReference>
<dbReference type="EC" id="1.3.1.9" evidence="9"/>
<organism evidence="13 14">
    <name type="scientific">Vibrio lentus</name>
    <dbReference type="NCBI Taxonomy" id="136468"/>
    <lineage>
        <taxon>Bacteria</taxon>
        <taxon>Pseudomonadati</taxon>
        <taxon>Pseudomonadota</taxon>
        <taxon>Gammaproteobacteria</taxon>
        <taxon>Vibrionales</taxon>
        <taxon>Vibrionaceae</taxon>
        <taxon>Vibrio</taxon>
    </lineage>
</organism>
<dbReference type="Gene3D" id="3.40.50.720">
    <property type="entry name" value="NAD(P)-binding Rossmann-like Domain"/>
    <property type="match status" value="1"/>
</dbReference>
<protein>
    <recommendedName>
        <fullName evidence="9">Enoyl-[acyl-carrier-protein] reductase [NADH]</fullName>
        <shortName evidence="9">ENR</shortName>
        <ecNumber evidence="9">1.3.1.9</ecNumber>
    </recommendedName>
</protein>
<dbReference type="PANTHER" id="PTHR37480">
    <property type="entry name" value="ENOYL-[ACYL-CARRIER-PROTEIN] REDUCTASE [NADH]"/>
    <property type="match status" value="1"/>
</dbReference>
<dbReference type="InterPro" id="IPR024910">
    <property type="entry name" value="Enoyl-CoA_Rdtase_cat_dom"/>
</dbReference>
<comment type="catalytic activity">
    <reaction evidence="8">
        <text>a 2,3-saturated acyl-CoA + NAD(+) = a (2E)-enoyl-CoA + NADH + H(+)</text>
        <dbReference type="Rhea" id="RHEA:18177"/>
        <dbReference type="ChEBI" id="CHEBI:15378"/>
        <dbReference type="ChEBI" id="CHEBI:57540"/>
        <dbReference type="ChEBI" id="CHEBI:57945"/>
        <dbReference type="ChEBI" id="CHEBI:58856"/>
        <dbReference type="ChEBI" id="CHEBI:65111"/>
        <dbReference type="EC" id="1.3.1.44"/>
    </reaction>
</comment>
<gene>
    <name evidence="9" type="primary">fabV</name>
    <name evidence="13" type="ORF">FCV91_15985</name>
</gene>
<feature type="binding site" evidence="9">
    <location>
        <begin position="75"/>
        <end position="76"/>
    </location>
    <ligand>
        <name>NAD(+)</name>
        <dbReference type="ChEBI" id="CHEBI:57540"/>
    </ligand>
</feature>
<dbReference type="HAMAP" id="MF_01838">
    <property type="entry name" value="FabV_reductase"/>
    <property type="match status" value="1"/>
</dbReference>
<dbReference type="NCBIfam" id="NF010177">
    <property type="entry name" value="PRK13656.1"/>
    <property type="match status" value="1"/>
</dbReference>
<evidence type="ECO:0000259" key="11">
    <source>
        <dbReference type="Pfam" id="PF12241"/>
    </source>
</evidence>
<dbReference type="NCBIfam" id="NF043048">
    <property type="entry name" value="EnoyACPredFabV"/>
    <property type="match status" value="1"/>
</dbReference>
<evidence type="ECO:0000256" key="6">
    <source>
        <dbReference type="ARBA" id="ARBA00023098"/>
    </source>
</evidence>